<dbReference type="InterPro" id="IPR005849">
    <property type="entry name" value="GalP_Utransf_N"/>
</dbReference>
<evidence type="ECO:0000256" key="12">
    <source>
        <dbReference type="SAM" id="MobiDB-lite"/>
    </source>
</evidence>
<keyword evidence="5 16" id="KW-0548">Nucleotidyltransferase</keyword>
<sequence length="875" mass="98073">MATVSFLWHLHQPAYRTADGVSHAPWAAVHAGGAYTTLARAIDTTSATGQVINIVPTLLEQLLAYADGSVTDPVLESVLTPSTELTADQRETLVSWAFHVDPRQLARYPRLGELGSRKPSSSSENRLTSRYGPGDLRDLQVLFVLAHAGEQAWTDERLVPLSERGGSFSADDHEQMAQWMRAQPTELIDLWRRIGKLPGVEIATSPFAHPIMPLLIDTGIVEASWSPHPRPEVPDFRHPEDARWQLAEGLSFMREHGFDTVGCWPPEGSVSADAIAAYDAAGVRWLVTDEGILERSLDRPLRDGEKTSGELYKQWRLGDDGPILFFRDRRLSDAIGFEYGRWEDEGKAAESLAQRLATIAREEPEESSIVIALDGENPWLHFPEGGGRFLRELFERLNNSGPELVPATLGAICESAEPETLDRLHPGSWINSIFATWIGHPEKTRAWEVLADVRRAIEKKGNERPESLLLAEGSDWFWWLGDDNPTELAPLYDQIFRHHLADACEQAGIVPPVDLDQPLKALTNSSKRGSTVSELRYCAVKHHWTIIAPERKHRPGEGVLSDTTEPTAVGDDPFAAGNEAQTQPEIFRIPAEADGTPWQVRVFANSFPALRVEGEVVREAVGLNDTVSGVGAHEVIVETPEPGLELADLQVEEIQLVLEAYRARLLDLRRDLRLRYVLIFKNKGREAGASVRHAHSQLIATPIIPTAVVNELNSCREHFTRRERCLFCDLIGQEQRLAERICLETERYIAMAPFAASTQFETWILPKEHHHDFALSSNDELQGMAVILRDFLRRVRTLLDDPPYNLVLHTAPNVHPRPGRPDYWSTIEHDFHWHFEFAPRSNRLAGFEWGSGYSINPTPPEEAARLLNEADPESE</sequence>
<dbReference type="Proteomes" id="UP000598633">
    <property type="component" value="Unassembled WGS sequence"/>
</dbReference>
<evidence type="ECO:0000256" key="6">
    <source>
        <dbReference type="ARBA" id="ARBA00022723"/>
    </source>
</evidence>
<evidence type="ECO:0000256" key="1">
    <source>
        <dbReference type="ARBA" id="ARBA00001947"/>
    </source>
</evidence>
<keyword evidence="7" id="KW-0862">Zinc</keyword>
<evidence type="ECO:0000256" key="4">
    <source>
        <dbReference type="ARBA" id="ARBA00022679"/>
    </source>
</evidence>
<dbReference type="Pfam" id="PF03065">
    <property type="entry name" value="Glyco_hydro_57"/>
    <property type="match status" value="1"/>
</dbReference>
<proteinExistence type="inferred from homology"/>
<dbReference type="InterPro" id="IPR004300">
    <property type="entry name" value="Glyco_hydro_57_N"/>
</dbReference>
<dbReference type="PANTHER" id="PTHR42763:SF1">
    <property type="entry name" value="UDP-GLUCOSE--HEXOSE-1-PHOSPHATE URIDYLYLTRANSFERASE"/>
    <property type="match status" value="1"/>
</dbReference>
<dbReference type="AlphaFoldDB" id="A0A8J6Y5H7"/>
<accession>A0A8J6Y5H7</accession>
<feature type="domain" description="Galactose-1-phosphate uridyl transferase N-terminal" evidence="13">
    <location>
        <begin position="532"/>
        <end position="705"/>
    </location>
</feature>
<reference evidence="16 17" key="1">
    <citation type="submission" date="2020-08" db="EMBL/GenBank/DDBJ databases">
        <title>Acidobacteriota in marine sediments use diverse sulfur dissimilation pathways.</title>
        <authorList>
            <person name="Wasmund K."/>
        </authorList>
    </citation>
    <scope>NUCLEOTIDE SEQUENCE [LARGE SCALE GENOMIC DNA]</scope>
    <source>
        <strain evidence="16">MAG AM3-A</strain>
    </source>
</reference>
<dbReference type="InterPro" id="IPR001937">
    <property type="entry name" value="GalP_UDPtransf1"/>
</dbReference>
<feature type="domain" description="Galactose-1-phosphate uridyl transferase C-terminal" evidence="14">
    <location>
        <begin position="713"/>
        <end position="837"/>
    </location>
</feature>
<dbReference type="InterPro" id="IPR027291">
    <property type="entry name" value="Glyco_hydro_38_N_sf"/>
</dbReference>
<dbReference type="SUPFAM" id="SSF54197">
    <property type="entry name" value="HIT-like"/>
    <property type="match status" value="2"/>
</dbReference>
<evidence type="ECO:0000256" key="8">
    <source>
        <dbReference type="ARBA" id="ARBA00023277"/>
    </source>
</evidence>
<dbReference type="NCBIfam" id="TIGR00209">
    <property type="entry name" value="galT_1"/>
    <property type="match status" value="1"/>
</dbReference>
<feature type="region of interest" description="Disordered" evidence="12">
    <location>
        <begin position="110"/>
        <end position="131"/>
    </location>
</feature>
<feature type="domain" description="Glycoside hydrolase family 57 N-terminal" evidence="15">
    <location>
        <begin position="5"/>
        <end position="401"/>
    </location>
</feature>
<evidence type="ECO:0000313" key="17">
    <source>
        <dbReference type="Proteomes" id="UP000598633"/>
    </source>
</evidence>
<evidence type="ECO:0000256" key="7">
    <source>
        <dbReference type="ARBA" id="ARBA00022833"/>
    </source>
</evidence>
<organism evidence="16 17">
    <name type="scientific">Candidatus Sulfomarinibacter kjeldsenii</name>
    <dbReference type="NCBI Taxonomy" id="2885994"/>
    <lineage>
        <taxon>Bacteria</taxon>
        <taxon>Pseudomonadati</taxon>
        <taxon>Acidobacteriota</taxon>
        <taxon>Thermoanaerobaculia</taxon>
        <taxon>Thermoanaerobaculales</taxon>
        <taxon>Candidatus Sulfomarinibacteraceae</taxon>
        <taxon>Candidatus Sulfomarinibacter</taxon>
    </lineage>
</organism>
<comment type="caution">
    <text evidence="16">The sequence shown here is derived from an EMBL/GenBank/DDBJ whole genome shotgun (WGS) entry which is preliminary data.</text>
</comment>
<dbReference type="PANTHER" id="PTHR42763">
    <property type="entry name" value="ADP-GLUCOSE PHOSPHORYLASE"/>
    <property type="match status" value="1"/>
</dbReference>
<evidence type="ECO:0000259" key="15">
    <source>
        <dbReference type="Pfam" id="PF03065"/>
    </source>
</evidence>
<evidence type="ECO:0000256" key="10">
    <source>
        <dbReference type="RuleBase" id="RU361196"/>
    </source>
</evidence>
<name>A0A8J6Y5H7_9BACT</name>
<dbReference type="EC" id="2.7.7.12" evidence="9"/>
<dbReference type="GO" id="GO:0008270">
    <property type="term" value="F:zinc ion binding"/>
    <property type="evidence" value="ECO:0007669"/>
    <property type="project" value="InterPro"/>
</dbReference>
<dbReference type="InterPro" id="IPR036265">
    <property type="entry name" value="HIT-like_sf"/>
</dbReference>
<comment type="cofactor">
    <cofactor evidence="1">
        <name>Zn(2+)</name>
        <dbReference type="ChEBI" id="CHEBI:29105"/>
    </cofactor>
</comment>
<dbReference type="Gene3D" id="3.30.428.10">
    <property type="entry name" value="HIT-like"/>
    <property type="match status" value="2"/>
</dbReference>
<evidence type="ECO:0000256" key="3">
    <source>
        <dbReference type="ARBA" id="ARBA00010951"/>
    </source>
</evidence>
<dbReference type="SUPFAM" id="SSF88713">
    <property type="entry name" value="Glycoside hydrolase/deacetylase"/>
    <property type="match status" value="1"/>
</dbReference>
<feature type="coiled-coil region" evidence="11">
    <location>
        <begin position="644"/>
        <end position="671"/>
    </location>
</feature>
<evidence type="ECO:0000259" key="14">
    <source>
        <dbReference type="Pfam" id="PF02744"/>
    </source>
</evidence>
<keyword evidence="8 10" id="KW-0119">Carbohydrate metabolism</keyword>
<dbReference type="InterPro" id="IPR053177">
    <property type="entry name" value="ADP-glucose_phosphorylase"/>
</dbReference>
<feature type="compositionally biased region" description="Polar residues" evidence="12">
    <location>
        <begin position="118"/>
        <end position="128"/>
    </location>
</feature>
<evidence type="ECO:0000256" key="11">
    <source>
        <dbReference type="SAM" id="Coils"/>
    </source>
</evidence>
<keyword evidence="6" id="KW-0479">Metal-binding</keyword>
<evidence type="ECO:0000256" key="2">
    <source>
        <dbReference type="ARBA" id="ARBA00006821"/>
    </source>
</evidence>
<protein>
    <recommendedName>
        <fullName evidence="9">Galactose-1-phosphate uridylyltransferase</fullName>
        <ecNumber evidence="9">2.7.7.12</ecNumber>
    </recommendedName>
</protein>
<keyword evidence="4" id="KW-0808">Transferase</keyword>
<dbReference type="Pfam" id="PF01087">
    <property type="entry name" value="GalP_UDP_transf"/>
    <property type="match status" value="1"/>
</dbReference>
<dbReference type="GO" id="GO:0006012">
    <property type="term" value="P:galactose metabolic process"/>
    <property type="evidence" value="ECO:0007669"/>
    <property type="project" value="UniProtKB-UniRule"/>
</dbReference>
<evidence type="ECO:0000259" key="13">
    <source>
        <dbReference type="Pfam" id="PF01087"/>
    </source>
</evidence>
<dbReference type="EMBL" id="JACXWA010000101">
    <property type="protein sequence ID" value="MBD3870885.1"/>
    <property type="molecule type" value="Genomic_DNA"/>
</dbReference>
<evidence type="ECO:0000256" key="9">
    <source>
        <dbReference type="NCBIfam" id="TIGR00209"/>
    </source>
</evidence>
<keyword evidence="11" id="KW-0175">Coiled coil</keyword>
<dbReference type="UniPathway" id="UPA00214"/>
<comment type="similarity">
    <text evidence="2 10">Belongs to the glycosyl hydrolase 57 family.</text>
</comment>
<dbReference type="GO" id="GO:0008108">
    <property type="term" value="F:UDP-glucose:hexose-1-phosphate uridylyltransferase activity"/>
    <property type="evidence" value="ECO:0007669"/>
    <property type="project" value="UniProtKB-UniRule"/>
</dbReference>
<evidence type="ECO:0000256" key="5">
    <source>
        <dbReference type="ARBA" id="ARBA00022695"/>
    </source>
</evidence>
<dbReference type="Pfam" id="PF02744">
    <property type="entry name" value="GalP_UDP_tr_C"/>
    <property type="match status" value="1"/>
</dbReference>
<gene>
    <name evidence="16" type="primary">galT</name>
    <name evidence="16" type="ORF">IFJ97_05940</name>
</gene>
<comment type="similarity">
    <text evidence="3">Belongs to the galactose-1-phosphate uridylyltransferase type 1 family.</text>
</comment>
<evidence type="ECO:0000313" key="16">
    <source>
        <dbReference type="EMBL" id="MBD3870885.1"/>
    </source>
</evidence>
<dbReference type="InterPro" id="IPR011330">
    <property type="entry name" value="Glyco_hydro/deAcase_b/a-brl"/>
</dbReference>
<dbReference type="InterPro" id="IPR005850">
    <property type="entry name" value="GalP_Utransf_C"/>
</dbReference>
<dbReference type="Gene3D" id="3.20.110.10">
    <property type="entry name" value="Glycoside hydrolase 38, N terminal domain"/>
    <property type="match status" value="2"/>
</dbReference>